<dbReference type="STRING" id="1760988.SAMN02949497_0712"/>
<reference evidence="3 4" key="1">
    <citation type="submission" date="2016-12" db="EMBL/GenBank/DDBJ databases">
        <authorList>
            <person name="Song W.-J."/>
            <person name="Kurnit D.M."/>
        </authorList>
    </citation>
    <scope>NUCLEOTIDE SEQUENCE [LARGE SCALE GENOMIC DNA]</scope>
    <source>
        <strain evidence="3 4">175</strain>
    </source>
</reference>
<dbReference type="OrthoDB" id="370541at2"/>
<dbReference type="AlphaFoldDB" id="A0A1Y6CSM2"/>
<dbReference type="PROSITE" id="PS51782">
    <property type="entry name" value="LYSM"/>
    <property type="match status" value="1"/>
</dbReference>
<dbReference type="Proteomes" id="UP000192923">
    <property type="component" value="Unassembled WGS sequence"/>
</dbReference>
<evidence type="ECO:0000259" key="2">
    <source>
        <dbReference type="PROSITE" id="PS51782"/>
    </source>
</evidence>
<dbReference type="InterPro" id="IPR052196">
    <property type="entry name" value="Bact_Kbp"/>
</dbReference>
<dbReference type="Gene3D" id="3.10.350.10">
    <property type="entry name" value="LysM domain"/>
    <property type="match status" value="1"/>
</dbReference>
<accession>A0A1Y6CSM2</accession>
<gene>
    <name evidence="3" type="ORF">SAMN02949497_0712</name>
</gene>
<dbReference type="PANTHER" id="PTHR34700:SF4">
    <property type="entry name" value="PHAGE-LIKE ELEMENT PBSX PROTEIN XKDP"/>
    <property type="match status" value="1"/>
</dbReference>
<dbReference type="InterPro" id="IPR007055">
    <property type="entry name" value="BON_dom"/>
</dbReference>
<dbReference type="Pfam" id="PF01476">
    <property type="entry name" value="LysM"/>
    <property type="match status" value="1"/>
</dbReference>
<name>A0A1Y6CSM2_9GAMM</name>
<evidence type="ECO:0000259" key="1">
    <source>
        <dbReference type="PROSITE" id="PS50914"/>
    </source>
</evidence>
<feature type="domain" description="BON" evidence="1">
    <location>
        <begin position="17"/>
        <end position="84"/>
    </location>
</feature>
<keyword evidence="4" id="KW-1185">Reference proteome</keyword>
<evidence type="ECO:0000313" key="4">
    <source>
        <dbReference type="Proteomes" id="UP000192923"/>
    </source>
</evidence>
<proteinExistence type="predicted"/>
<protein>
    <submittedName>
        <fullName evidence="3">LysM domain-containing protein</fullName>
    </submittedName>
</protein>
<dbReference type="SMART" id="SM00257">
    <property type="entry name" value="LysM"/>
    <property type="match status" value="1"/>
</dbReference>
<feature type="domain" description="LysM" evidence="2">
    <location>
        <begin position="105"/>
        <end position="154"/>
    </location>
</feature>
<dbReference type="RefSeq" id="WP_085210004.1">
    <property type="nucleotide sequence ID" value="NZ_FXAM01000001.1"/>
</dbReference>
<dbReference type="EMBL" id="FXAM01000001">
    <property type="protein sequence ID" value="SMF93431.1"/>
    <property type="molecule type" value="Genomic_DNA"/>
</dbReference>
<organism evidence="3 4">
    <name type="scientific">Methylomagnum ishizawai</name>
    <dbReference type="NCBI Taxonomy" id="1760988"/>
    <lineage>
        <taxon>Bacteria</taxon>
        <taxon>Pseudomonadati</taxon>
        <taxon>Pseudomonadota</taxon>
        <taxon>Gammaproteobacteria</taxon>
        <taxon>Methylococcales</taxon>
        <taxon>Methylococcaceae</taxon>
        <taxon>Methylomagnum</taxon>
    </lineage>
</organism>
<evidence type="ECO:0000313" key="3">
    <source>
        <dbReference type="EMBL" id="SMF93431.1"/>
    </source>
</evidence>
<dbReference type="CDD" id="cd00118">
    <property type="entry name" value="LysM"/>
    <property type="match status" value="1"/>
</dbReference>
<dbReference type="InterPro" id="IPR018392">
    <property type="entry name" value="LysM"/>
</dbReference>
<sequence length="157" mass="17014">MSLFDFVRDIGNALFHSDEEAAGKIKAYIEADNPGIDNLEVLYQKGFVTLRGTSRSWDAVEKAILMAGNVKGVGKAISEIQVVDAPTPPPAELQSAGGGAATPVDYYVIQQGDTLSALARRFYGDGGQYMKLFDANREVIKHPDSIFVGQKIRIPQP</sequence>
<dbReference type="InterPro" id="IPR036779">
    <property type="entry name" value="LysM_dom_sf"/>
</dbReference>
<dbReference type="SUPFAM" id="SSF54106">
    <property type="entry name" value="LysM domain"/>
    <property type="match status" value="1"/>
</dbReference>
<dbReference type="PROSITE" id="PS50914">
    <property type="entry name" value="BON"/>
    <property type="match status" value="1"/>
</dbReference>
<dbReference type="PANTHER" id="PTHR34700">
    <property type="entry name" value="POTASSIUM BINDING PROTEIN KBP"/>
    <property type="match status" value="1"/>
</dbReference>
<dbReference type="Pfam" id="PF04972">
    <property type="entry name" value="BON"/>
    <property type="match status" value="1"/>
</dbReference>